<proteinExistence type="predicted"/>
<dbReference type="PANTHER" id="PTHR31987">
    <property type="entry name" value="GLUTAMINASE A-RELATED"/>
    <property type="match status" value="1"/>
</dbReference>
<sequence>MLTLLATATHAAAPGPASAAIANLRFRPPAIPLITADPFMQSWIWGDNSTAAGVRHWDGVAKDSLGMIMVDGVTYRYLGDCHSPRVTTPGPATAYPGENINPSQCDIGDTGNQGVDDCNERCYNNPACKGFVLDHDTCWLKDCTEPRTKDARSNSSVIYPASRPPCDVSVPSMMQRSVVVYPTRTVFELEVPGVVALTLTLLQSAFTDDHLRLSRPVYYVHHEVRSLDGQGHSIKLYTDFSAAHTVNDCEGQQVEWADIYDPRVHAIRMGSHAQEVLGSKGDRVNIDWGYLYLAAGESTAPASVLRAGSAARARQDFVQTGTLPSTVDTRQPRTCADDLPALAIFVDLGVVGARGTTSASAQHTVLLAYDDVRSVYYFKKEYKGLWTQAYPDITAAIAAASTEVDALLAKSEQHDEALLAKLQAVGGVAYSQLCALAYRQVLAALKPVWVDDRDVTWTFLKEISTNGDMNTMDVIYPASPMLLYTEPELLRQLLVPVLAYANNETFIRFGNPYSPHQLGTYPIANDSTAAQEPMPLENSGNMLFMLLALVQRSGASSAMRWLTPYMPMLQKWADELVRTSLFPADQLCTDDFTGRLANNTNLGQKGIIAIRAYAELCSLMGVEGVDCKSYSATADRYATTWEQYAYSDRIAPHYMMSYNPVPGVTDSWSFKYNLLWQRLLELDGPFDFDKIAKIETNYCLRNLKEYGVPMDPRHTYVKSDWLSWVAAMMPDDTGFHKLMDPLFRYYNETESRQPLTDLYDTVTAKQTYALSFIARPVMGGLFAKMLLPPRKSTAPVDVVERGKD</sequence>
<dbReference type="AlphaFoldDB" id="A0A0M0JK43"/>
<feature type="domain" description="Glutaminase A N-terminal" evidence="3">
    <location>
        <begin position="183"/>
        <end position="419"/>
    </location>
</feature>
<dbReference type="InterPro" id="IPR032515">
    <property type="entry name" value="DUF4964"/>
</dbReference>
<comment type="caution">
    <text evidence="4">The sequence shown here is derived from an EMBL/GenBank/DDBJ whole genome shotgun (WGS) entry which is preliminary data.</text>
</comment>
<feature type="domain" description="DUF4964" evidence="1">
    <location>
        <begin position="20"/>
        <end position="80"/>
    </location>
</feature>
<dbReference type="EMBL" id="JWZX01002791">
    <property type="protein sequence ID" value="KOO26865.1"/>
    <property type="molecule type" value="Genomic_DNA"/>
</dbReference>
<dbReference type="InterPro" id="IPR032514">
    <property type="entry name" value="GtaA_central"/>
</dbReference>
<evidence type="ECO:0000259" key="3">
    <source>
        <dbReference type="Pfam" id="PF17168"/>
    </source>
</evidence>
<evidence type="ECO:0000313" key="5">
    <source>
        <dbReference type="Proteomes" id="UP000037460"/>
    </source>
</evidence>
<dbReference type="Proteomes" id="UP000037460">
    <property type="component" value="Unassembled WGS sequence"/>
</dbReference>
<evidence type="ECO:0000259" key="1">
    <source>
        <dbReference type="Pfam" id="PF16334"/>
    </source>
</evidence>
<reference evidence="5" key="1">
    <citation type="journal article" date="2015" name="PLoS Genet.">
        <title>Genome Sequence and Transcriptome Analyses of Chrysochromulina tobin: Metabolic Tools for Enhanced Algal Fitness in the Prominent Order Prymnesiales (Haptophyceae).</title>
        <authorList>
            <person name="Hovde B.T."/>
            <person name="Deodato C.R."/>
            <person name="Hunsperger H.M."/>
            <person name="Ryken S.A."/>
            <person name="Yost W."/>
            <person name="Jha R.K."/>
            <person name="Patterson J."/>
            <person name="Monnat R.J. Jr."/>
            <person name="Barlow S.B."/>
            <person name="Starkenburg S.R."/>
            <person name="Cattolico R.A."/>
        </authorList>
    </citation>
    <scope>NUCLEOTIDE SEQUENCE</scope>
    <source>
        <strain evidence="5">CCMP291</strain>
    </source>
</reference>
<organism evidence="4 5">
    <name type="scientific">Chrysochromulina tobinii</name>
    <dbReference type="NCBI Taxonomy" id="1460289"/>
    <lineage>
        <taxon>Eukaryota</taxon>
        <taxon>Haptista</taxon>
        <taxon>Haptophyta</taxon>
        <taxon>Prymnesiophyceae</taxon>
        <taxon>Prymnesiales</taxon>
        <taxon>Chrysochromulinaceae</taxon>
        <taxon>Chrysochromulina</taxon>
    </lineage>
</organism>
<name>A0A0M0JK43_9EUKA</name>
<dbReference type="Pfam" id="PF17168">
    <property type="entry name" value="DUF5127"/>
    <property type="match status" value="1"/>
</dbReference>
<evidence type="ECO:0000313" key="4">
    <source>
        <dbReference type="EMBL" id="KOO26865.1"/>
    </source>
</evidence>
<protein>
    <submittedName>
        <fullName evidence="4">Glutaminase a</fullName>
    </submittedName>
</protein>
<dbReference type="OrthoDB" id="3918848at2759"/>
<evidence type="ECO:0000259" key="2">
    <source>
        <dbReference type="Pfam" id="PF16335"/>
    </source>
</evidence>
<dbReference type="Pfam" id="PF16335">
    <property type="entry name" value="GtaA_6_Hairpin"/>
    <property type="match status" value="1"/>
</dbReference>
<dbReference type="InterPro" id="IPR052743">
    <property type="entry name" value="Glutaminase_GtaA"/>
</dbReference>
<dbReference type="InterPro" id="IPR033433">
    <property type="entry name" value="GtaA_N"/>
</dbReference>
<dbReference type="Gene3D" id="3.50.4.10">
    <property type="entry name" value="Hepatocyte Growth Factor"/>
    <property type="match status" value="1"/>
</dbReference>
<accession>A0A0M0JK43</accession>
<feature type="domain" description="Glutaminase A central" evidence="2">
    <location>
        <begin position="428"/>
        <end position="784"/>
    </location>
</feature>
<gene>
    <name evidence="4" type="ORF">Ctob_005321</name>
</gene>
<keyword evidence="5" id="KW-1185">Reference proteome</keyword>
<dbReference type="Pfam" id="PF16334">
    <property type="entry name" value="DUF4964"/>
    <property type="match status" value="1"/>
</dbReference>
<dbReference type="PANTHER" id="PTHR31987:SF1">
    <property type="entry name" value="GLUTAMINASE A"/>
    <property type="match status" value="1"/>
</dbReference>